<dbReference type="GO" id="GO:0005739">
    <property type="term" value="C:mitochondrion"/>
    <property type="evidence" value="ECO:0007669"/>
    <property type="project" value="UniProtKB-SubCell"/>
</dbReference>
<evidence type="ECO:0000313" key="9">
    <source>
        <dbReference type="EMBL" id="KAE9967990.1"/>
    </source>
</evidence>
<dbReference type="InterPro" id="IPR047182">
    <property type="entry name" value="MRM1"/>
</dbReference>
<comment type="caution">
    <text evidence="9">The sequence shown here is derived from an EMBL/GenBank/DDBJ whole genome shotgun (WGS) entry which is preliminary data.</text>
</comment>
<evidence type="ECO:0000256" key="7">
    <source>
        <dbReference type="SAM" id="MobiDB-lite"/>
    </source>
</evidence>
<feature type="compositionally biased region" description="Basic and acidic residues" evidence="7">
    <location>
        <begin position="169"/>
        <end position="181"/>
    </location>
</feature>
<feature type="compositionally biased region" description="Basic and acidic residues" evidence="7">
    <location>
        <begin position="111"/>
        <end position="156"/>
    </location>
</feature>
<organism evidence="9 10">
    <name type="scientific">Venturia inaequalis</name>
    <name type="common">Apple scab fungus</name>
    <dbReference type="NCBI Taxonomy" id="5025"/>
    <lineage>
        <taxon>Eukaryota</taxon>
        <taxon>Fungi</taxon>
        <taxon>Dikarya</taxon>
        <taxon>Ascomycota</taxon>
        <taxon>Pezizomycotina</taxon>
        <taxon>Dothideomycetes</taxon>
        <taxon>Pleosporomycetidae</taxon>
        <taxon>Venturiales</taxon>
        <taxon>Venturiaceae</taxon>
        <taxon>Venturia</taxon>
    </lineage>
</organism>
<evidence type="ECO:0000256" key="3">
    <source>
        <dbReference type="ARBA" id="ARBA00022679"/>
    </source>
</evidence>
<evidence type="ECO:0000256" key="4">
    <source>
        <dbReference type="ARBA" id="ARBA00022946"/>
    </source>
</evidence>
<name>A0A8H3YP07_VENIN</name>
<dbReference type="GO" id="GO:0016435">
    <property type="term" value="F:rRNA (guanine) methyltransferase activity"/>
    <property type="evidence" value="ECO:0007669"/>
    <property type="project" value="TreeGrafter"/>
</dbReference>
<dbReference type="InterPro" id="IPR029028">
    <property type="entry name" value="Alpha/beta_knot_MTases"/>
</dbReference>
<protein>
    <recommendedName>
        <fullName evidence="6">rRNA methyltransferase 1, mitochondrial</fullName>
    </recommendedName>
</protein>
<feature type="region of interest" description="Disordered" evidence="7">
    <location>
        <begin position="64"/>
        <end position="233"/>
    </location>
</feature>
<feature type="compositionally biased region" description="Basic and acidic residues" evidence="7">
    <location>
        <begin position="88"/>
        <end position="100"/>
    </location>
</feature>
<dbReference type="InterPro" id="IPR001537">
    <property type="entry name" value="SpoU_MeTrfase"/>
</dbReference>
<dbReference type="InterPro" id="IPR029064">
    <property type="entry name" value="Ribosomal_eL30-like_sf"/>
</dbReference>
<sequence>MLNICRNCSILICSPADSTCIAQIQRRFISRNTAIHRGLRQEASGGRTERPWEDRNKAWENRVKPSWERHGSQADPEPFLKRSGNYPKRWEDRSNQRPDNEGGGPNSYEKTTFETRSYGDGKKKWEEKRSRPQRREPKPWEHRGSKPWTQHHETKAWEASGQAQWGEQRYQREIDDQDSSRFNRSNNRGAPSSTNDAEAAPLGFTRPAFGRDQGDGRHPQSRPVLHKEYKESKYKAESEPISIPYTTAASEFLYGYNPVRAALKARRRKLYKVYIHPRVAGREDADHVQSLIALAESAKVEVKDVGDSWLRVMDKMSDYRPHNGVVLEVSPLPRLPVVSLGPVQKKEDGEEGFHLTLGPQSTEDLAVSGNSSWQFFKSHKWRSPFVLLIDDVTNPGNLGAIIRSAHFLGVDAIALSTRTCAPLNADVVKVSAGAVEAIPIFKVENVSKFLEQSAADYGTSWNIYAATTPGKFDVFEERRRHSYQQGALLFTSRSFSIHAKHAMGNTYGLAFRSPLGVGRPVILAIGGEQKGLDRAITQRAMAFVQILPPRELHDKETGILIHKASTDAKWAQDGKGKSITAD</sequence>
<proteinExistence type="predicted"/>
<keyword evidence="4" id="KW-0809">Transit peptide</keyword>
<feature type="compositionally biased region" description="Polar residues" evidence="7">
    <location>
        <begin position="182"/>
        <end position="196"/>
    </location>
</feature>
<evidence type="ECO:0000259" key="8">
    <source>
        <dbReference type="SMART" id="SM00967"/>
    </source>
</evidence>
<evidence type="ECO:0000256" key="5">
    <source>
        <dbReference type="ARBA" id="ARBA00023128"/>
    </source>
</evidence>
<keyword evidence="3" id="KW-0808">Transferase</keyword>
<dbReference type="SUPFAM" id="SSF55315">
    <property type="entry name" value="L30e-like"/>
    <property type="match status" value="1"/>
</dbReference>
<dbReference type="GO" id="GO:0003723">
    <property type="term" value="F:RNA binding"/>
    <property type="evidence" value="ECO:0007669"/>
    <property type="project" value="InterPro"/>
</dbReference>
<dbReference type="Gene3D" id="3.30.1330.30">
    <property type="match status" value="1"/>
</dbReference>
<accession>A0A8H3YP07</accession>
<dbReference type="AlphaFoldDB" id="A0A8H3YP07"/>
<evidence type="ECO:0000256" key="6">
    <source>
        <dbReference type="ARBA" id="ARBA00034881"/>
    </source>
</evidence>
<gene>
    <name evidence="9" type="ORF">BLS_006084</name>
</gene>
<dbReference type="PANTHER" id="PTHR46103">
    <property type="entry name" value="RRNA METHYLTRANSFERASE 1, MITOCHONDRIAL"/>
    <property type="match status" value="1"/>
</dbReference>
<comment type="subcellular location">
    <subcellularLocation>
        <location evidence="1">Mitochondrion</location>
    </subcellularLocation>
</comment>
<dbReference type="Pfam" id="PF08032">
    <property type="entry name" value="SpoU_sub_bind"/>
    <property type="match status" value="1"/>
</dbReference>
<dbReference type="Pfam" id="PF00588">
    <property type="entry name" value="SpoU_methylase"/>
    <property type="match status" value="1"/>
</dbReference>
<evidence type="ECO:0000256" key="2">
    <source>
        <dbReference type="ARBA" id="ARBA00022603"/>
    </source>
</evidence>
<dbReference type="SUPFAM" id="SSF75217">
    <property type="entry name" value="alpha/beta knot"/>
    <property type="match status" value="1"/>
</dbReference>
<keyword evidence="2" id="KW-0489">Methyltransferase</keyword>
<dbReference type="Proteomes" id="UP000433883">
    <property type="component" value="Unassembled WGS sequence"/>
</dbReference>
<dbReference type="PANTHER" id="PTHR46103:SF1">
    <property type="entry name" value="RRNA METHYLTRANSFERASE 1, MITOCHONDRIAL"/>
    <property type="match status" value="1"/>
</dbReference>
<evidence type="ECO:0000313" key="10">
    <source>
        <dbReference type="Proteomes" id="UP000433883"/>
    </source>
</evidence>
<dbReference type="InterPro" id="IPR029026">
    <property type="entry name" value="tRNA_m1G_MTases_N"/>
</dbReference>
<keyword evidence="5" id="KW-0496">Mitochondrion</keyword>
<dbReference type="Gene3D" id="3.40.1280.10">
    <property type="match status" value="1"/>
</dbReference>
<reference evidence="9 10" key="1">
    <citation type="submission" date="2019-11" db="EMBL/GenBank/DDBJ databases">
        <title>Venturia inaequalis Genome Resource.</title>
        <authorList>
            <person name="Lichtner F.J."/>
        </authorList>
    </citation>
    <scope>NUCLEOTIDE SEQUENCE [LARGE SCALE GENOMIC DNA]</scope>
    <source>
        <strain evidence="9">Bline_iso_100314</strain>
    </source>
</reference>
<dbReference type="InterPro" id="IPR013123">
    <property type="entry name" value="SpoU_subst-bd"/>
</dbReference>
<feature type="domain" description="RNA 2-O ribose methyltransferase substrate binding" evidence="8">
    <location>
        <begin position="252"/>
        <end position="335"/>
    </location>
</feature>
<dbReference type="SMART" id="SM00967">
    <property type="entry name" value="SpoU_sub_bind"/>
    <property type="match status" value="1"/>
</dbReference>
<evidence type="ECO:0000256" key="1">
    <source>
        <dbReference type="ARBA" id="ARBA00004173"/>
    </source>
</evidence>
<dbReference type="EMBL" id="WNWQ01000436">
    <property type="protein sequence ID" value="KAE9967990.1"/>
    <property type="molecule type" value="Genomic_DNA"/>
</dbReference>